<name>A0AAV7MNX1_PLEWA</name>
<accession>A0AAV7MNX1</accession>
<sequence length="129" mass="14318">MGTGHRRQREDCCPHTAAEPQFCSDMMGDRGTKVGYQLKLDNFTQPKDIARAPQPKMPQSGMETSNPEEDTSTLKDIMDTIKGLCGTLESKIDSVSTEVVLMRADFHKLGARVKETEDSLKLIKDGSTR</sequence>
<comment type="caution">
    <text evidence="2">The sequence shown here is derived from an EMBL/GenBank/DDBJ whole genome shotgun (WGS) entry which is preliminary data.</text>
</comment>
<evidence type="ECO:0000313" key="2">
    <source>
        <dbReference type="EMBL" id="KAJ1105207.1"/>
    </source>
</evidence>
<evidence type="ECO:0000256" key="1">
    <source>
        <dbReference type="SAM" id="MobiDB-lite"/>
    </source>
</evidence>
<dbReference type="Proteomes" id="UP001066276">
    <property type="component" value="Chromosome 9"/>
</dbReference>
<gene>
    <name evidence="2" type="ORF">NDU88_002615</name>
</gene>
<protein>
    <submittedName>
        <fullName evidence="2">Uncharacterized protein</fullName>
    </submittedName>
</protein>
<evidence type="ECO:0000313" key="3">
    <source>
        <dbReference type="Proteomes" id="UP001066276"/>
    </source>
</evidence>
<proteinExistence type="predicted"/>
<dbReference type="AlphaFoldDB" id="A0AAV7MNX1"/>
<keyword evidence="3" id="KW-1185">Reference proteome</keyword>
<organism evidence="2 3">
    <name type="scientific">Pleurodeles waltl</name>
    <name type="common">Iberian ribbed newt</name>
    <dbReference type="NCBI Taxonomy" id="8319"/>
    <lineage>
        <taxon>Eukaryota</taxon>
        <taxon>Metazoa</taxon>
        <taxon>Chordata</taxon>
        <taxon>Craniata</taxon>
        <taxon>Vertebrata</taxon>
        <taxon>Euteleostomi</taxon>
        <taxon>Amphibia</taxon>
        <taxon>Batrachia</taxon>
        <taxon>Caudata</taxon>
        <taxon>Salamandroidea</taxon>
        <taxon>Salamandridae</taxon>
        <taxon>Pleurodelinae</taxon>
        <taxon>Pleurodeles</taxon>
    </lineage>
</organism>
<dbReference type="EMBL" id="JANPWB010000013">
    <property type="protein sequence ID" value="KAJ1105207.1"/>
    <property type="molecule type" value="Genomic_DNA"/>
</dbReference>
<reference evidence="2" key="1">
    <citation type="journal article" date="2022" name="bioRxiv">
        <title>Sequencing and chromosome-scale assembly of the giantPleurodeles waltlgenome.</title>
        <authorList>
            <person name="Brown T."/>
            <person name="Elewa A."/>
            <person name="Iarovenko S."/>
            <person name="Subramanian E."/>
            <person name="Araus A.J."/>
            <person name="Petzold A."/>
            <person name="Susuki M."/>
            <person name="Suzuki K.-i.T."/>
            <person name="Hayashi T."/>
            <person name="Toyoda A."/>
            <person name="Oliveira C."/>
            <person name="Osipova E."/>
            <person name="Leigh N.D."/>
            <person name="Simon A."/>
            <person name="Yun M.H."/>
        </authorList>
    </citation>
    <scope>NUCLEOTIDE SEQUENCE</scope>
    <source>
        <strain evidence="2">20211129_DDA</strain>
        <tissue evidence="2">Liver</tissue>
    </source>
</reference>
<feature type="region of interest" description="Disordered" evidence="1">
    <location>
        <begin position="44"/>
        <end position="72"/>
    </location>
</feature>